<feature type="region of interest" description="Disordered" evidence="2">
    <location>
        <begin position="1"/>
        <end position="27"/>
    </location>
</feature>
<organism evidence="4 5">
    <name type="scientific">Stigmatella aurantiaca (strain DW4/3-1)</name>
    <dbReference type="NCBI Taxonomy" id="378806"/>
    <lineage>
        <taxon>Bacteria</taxon>
        <taxon>Pseudomonadati</taxon>
        <taxon>Myxococcota</taxon>
        <taxon>Myxococcia</taxon>
        <taxon>Myxococcales</taxon>
        <taxon>Cystobacterineae</taxon>
        <taxon>Archangiaceae</taxon>
        <taxon>Stigmatella</taxon>
    </lineage>
</organism>
<dbReference type="InterPro" id="IPR014710">
    <property type="entry name" value="RmlC-like_jellyroll"/>
</dbReference>
<dbReference type="SUPFAM" id="SSF51182">
    <property type="entry name" value="RmlC-like cupins"/>
    <property type="match status" value="1"/>
</dbReference>
<keyword evidence="1" id="KW-0560">Oxidoreductase</keyword>
<dbReference type="InterPro" id="IPR039068">
    <property type="entry name" value="PqqC-like"/>
</dbReference>
<dbReference type="AlphaFoldDB" id="Q08XI2"/>
<name>Q08XI2_STIAD</name>
<dbReference type="OrthoDB" id="9803968at2"/>
<dbReference type="GO" id="GO:0016491">
    <property type="term" value="F:oxidoreductase activity"/>
    <property type="evidence" value="ECO:0007669"/>
    <property type="project" value="UniProtKB-KW"/>
</dbReference>
<reference evidence="4 5" key="1">
    <citation type="submission" date="2006-04" db="EMBL/GenBank/DDBJ databases">
        <authorList>
            <person name="Nierman W.C."/>
        </authorList>
    </citation>
    <scope>NUCLEOTIDE SEQUENCE [LARGE SCALE GENOMIC DNA]</scope>
    <source>
        <strain evidence="4 5">DW4/3-1</strain>
    </source>
</reference>
<dbReference type="Pfam" id="PF07883">
    <property type="entry name" value="Cupin_2"/>
    <property type="match status" value="1"/>
</dbReference>
<dbReference type="InterPro" id="IPR011051">
    <property type="entry name" value="RmlC_Cupin_sf"/>
</dbReference>
<dbReference type="SMART" id="SM01236">
    <property type="entry name" value="Haem_oxygenase_2"/>
    <property type="match status" value="1"/>
</dbReference>
<feature type="region of interest" description="Disordered" evidence="2">
    <location>
        <begin position="277"/>
        <end position="312"/>
    </location>
</feature>
<comment type="caution">
    <text evidence="4">The sequence shown here is derived from an EMBL/GenBank/DDBJ whole genome shotgun (WGS) entry which is preliminary data.</text>
</comment>
<dbReference type="InterPro" id="IPR013096">
    <property type="entry name" value="Cupin_2"/>
</dbReference>
<dbReference type="PANTHER" id="PTHR40279">
    <property type="entry name" value="PQQC-LIKE PROTEIN"/>
    <property type="match status" value="1"/>
</dbReference>
<evidence type="ECO:0000259" key="3">
    <source>
        <dbReference type="Pfam" id="PF07883"/>
    </source>
</evidence>
<sequence length="444" mass="49770">MIDKPVSSRTHMIHDGRTHNGIPSPTAPGGREFIQRLELEVNEHRAVHHPYLEALSKGRLPDPAGALRDYAHQYFAYSTNFQRYLTATISQLDTPEHRRVLLANLLEEAHGVSPDEAELMRKHGIELEWVENVPHPVLYQRYLKALGMDEAWLRAHPFCDEAVQWSQLFLLCCGSLGAAVAVGAMGIGTELVVRQLYTPVLEAIQTYLDVSSRDRVFFDLHQKIDDEHGEVLLRIAEELAEDPAQRSLLRTGALMALNLRAAFYDSMLWRARAMPQAHRPRTETLPGGKVPGGSAGFVDPTCNPDSLEPRPEQLEPGELIHRQVGHGSAAEAFSRSRGHPVHEVALPSRTMSFSIGKLAPGQETSNHRHAYESLIYILQGSGWSVIEGRRVEWNRGDALYVPPWNWHQHFAGNENTVYLTGTNLPLLNQLGQSVVRQEQPQGNH</sequence>
<dbReference type="SUPFAM" id="SSF48613">
    <property type="entry name" value="Heme oxygenase-like"/>
    <property type="match status" value="1"/>
</dbReference>
<evidence type="ECO:0000313" key="4">
    <source>
        <dbReference type="EMBL" id="EAU65195.1"/>
    </source>
</evidence>
<dbReference type="Pfam" id="PF14518">
    <property type="entry name" value="Haem_oxygenas_2"/>
    <property type="match status" value="1"/>
</dbReference>
<dbReference type="InterPro" id="IPR016084">
    <property type="entry name" value="Haem_Oase-like_multi-hlx"/>
</dbReference>
<feature type="domain" description="Cupin type-2" evidence="3">
    <location>
        <begin position="357"/>
        <end position="417"/>
    </location>
</feature>
<proteinExistence type="predicted"/>
<gene>
    <name evidence="4" type="ORF">STIAU_1163</name>
</gene>
<evidence type="ECO:0000256" key="1">
    <source>
        <dbReference type="ARBA" id="ARBA00023002"/>
    </source>
</evidence>
<dbReference type="PANTHER" id="PTHR40279:SF3">
    <property type="entry name" value="4-AMINOBENZOATE SYNTHASE"/>
    <property type="match status" value="1"/>
</dbReference>
<dbReference type="EMBL" id="AAMD01000090">
    <property type="protein sequence ID" value="EAU65195.1"/>
    <property type="molecule type" value="Genomic_DNA"/>
</dbReference>
<protein>
    <submittedName>
        <fullName evidence="4">Cupin domain protein</fullName>
    </submittedName>
</protein>
<dbReference type="Proteomes" id="UP000032702">
    <property type="component" value="Unassembled WGS sequence"/>
</dbReference>
<evidence type="ECO:0000313" key="5">
    <source>
        <dbReference type="Proteomes" id="UP000032702"/>
    </source>
</evidence>
<dbReference type="Gene3D" id="2.60.120.10">
    <property type="entry name" value="Jelly Rolls"/>
    <property type="match status" value="1"/>
</dbReference>
<evidence type="ECO:0000256" key="2">
    <source>
        <dbReference type="SAM" id="MobiDB-lite"/>
    </source>
</evidence>
<accession>Q08XI2</accession>
<dbReference type="Gene3D" id="1.20.910.10">
    <property type="entry name" value="Heme oxygenase-like"/>
    <property type="match status" value="1"/>
</dbReference>